<sequence length="64" mass="6636">MFQGLYEFGVGQAAAVVVGAQSEDDARTAVAGAQQLDEAGALLRVRAAGEGFLELVDDQQPDGR</sequence>
<comment type="caution">
    <text evidence="1">The sequence shown here is derived from an EMBL/GenBank/DDBJ whole genome shotgun (WGS) entry which is preliminary data.</text>
</comment>
<protein>
    <submittedName>
        <fullName evidence="1">Uncharacterized protein</fullName>
    </submittedName>
</protein>
<evidence type="ECO:0000313" key="2">
    <source>
        <dbReference type="Proteomes" id="UP001501102"/>
    </source>
</evidence>
<evidence type="ECO:0000313" key="1">
    <source>
        <dbReference type="EMBL" id="GAA2936997.1"/>
    </source>
</evidence>
<proteinExistence type="predicted"/>
<reference evidence="1 2" key="1">
    <citation type="journal article" date="2019" name="Int. J. Syst. Evol. Microbiol.">
        <title>The Global Catalogue of Microorganisms (GCM) 10K type strain sequencing project: providing services to taxonomists for standard genome sequencing and annotation.</title>
        <authorList>
            <consortium name="The Broad Institute Genomics Platform"/>
            <consortium name="The Broad Institute Genome Sequencing Center for Infectious Disease"/>
            <person name="Wu L."/>
            <person name="Ma J."/>
        </authorList>
    </citation>
    <scope>NUCLEOTIDE SEQUENCE [LARGE SCALE GENOMIC DNA]</scope>
    <source>
        <strain evidence="1 2">JCM 4087</strain>
    </source>
</reference>
<gene>
    <name evidence="1" type="ORF">GCM10020221_35940</name>
</gene>
<keyword evidence="2" id="KW-1185">Reference proteome</keyword>
<name>A0ABN3X4B2_STRTU</name>
<dbReference type="EMBL" id="BAAAXZ010000135">
    <property type="protein sequence ID" value="GAA2936997.1"/>
    <property type="molecule type" value="Genomic_DNA"/>
</dbReference>
<organism evidence="1 2">
    <name type="scientific">Streptomyces thioluteus</name>
    <dbReference type="NCBI Taxonomy" id="66431"/>
    <lineage>
        <taxon>Bacteria</taxon>
        <taxon>Bacillati</taxon>
        <taxon>Actinomycetota</taxon>
        <taxon>Actinomycetes</taxon>
        <taxon>Kitasatosporales</taxon>
        <taxon>Streptomycetaceae</taxon>
        <taxon>Streptomyces</taxon>
    </lineage>
</organism>
<accession>A0ABN3X4B2</accession>
<dbReference type="Proteomes" id="UP001501102">
    <property type="component" value="Unassembled WGS sequence"/>
</dbReference>